<evidence type="ECO:0000313" key="2">
    <source>
        <dbReference type="Proteomes" id="UP000033200"/>
    </source>
</evidence>
<accession>A0A097EKK3</accession>
<reference evidence="1 2" key="1">
    <citation type="submission" date="2014-09" db="EMBL/GenBank/DDBJ databases">
        <title>Using Illumina technology Improving SMRT sequencing Genome Assembly by RASTools.</title>
        <authorList>
            <person name="Zhou Y."/>
            <person name="Ma T."/>
            <person name="Liu T."/>
        </authorList>
    </citation>
    <scope>NUCLEOTIDE SEQUENCE [LARGE SCALE GENOMIC DNA]</scope>
    <source>
        <strain evidence="1 2">ATCC 55669</strain>
    </source>
</reference>
<name>A0A097EKK3_9SPHN</name>
<dbReference type="AlphaFoldDB" id="A0A097EKK3"/>
<evidence type="ECO:0000313" key="1">
    <source>
        <dbReference type="EMBL" id="AIT08090.1"/>
    </source>
</evidence>
<dbReference type="EMBL" id="CP009571">
    <property type="protein sequence ID" value="AIT08090.1"/>
    <property type="molecule type" value="Genomic_DNA"/>
</dbReference>
<dbReference type="eggNOG" id="ENOG5032AC8">
    <property type="taxonomic scope" value="Bacteria"/>
</dbReference>
<proteinExistence type="predicted"/>
<gene>
    <name evidence="1" type="ORF">MC45_07970</name>
</gene>
<keyword evidence="2" id="KW-1185">Reference proteome</keyword>
<organism evidence="1 2">
    <name type="scientific">Sphingomonas taxi</name>
    <dbReference type="NCBI Taxonomy" id="1549858"/>
    <lineage>
        <taxon>Bacteria</taxon>
        <taxon>Pseudomonadati</taxon>
        <taxon>Pseudomonadota</taxon>
        <taxon>Alphaproteobacteria</taxon>
        <taxon>Sphingomonadales</taxon>
        <taxon>Sphingomonadaceae</taxon>
        <taxon>Sphingomonas</taxon>
    </lineage>
</organism>
<dbReference type="STRING" id="1549858.MC45_07970"/>
<dbReference type="HOGENOM" id="CLU_2156761_0_0_5"/>
<dbReference type="KEGG" id="stax:MC45_07970"/>
<dbReference type="Proteomes" id="UP000033200">
    <property type="component" value="Chromosome"/>
</dbReference>
<protein>
    <submittedName>
        <fullName evidence="1">Uncharacterized protein</fullName>
    </submittedName>
</protein>
<sequence>MARRIERQADELDAVRADLSARIAAIDVKAPYSCASDLKPDINQIRLIAHRNGLNPAVTVAHFVDSALSRGEQGALLHGWLRMLGDAIASERQDVRACDTFAAACSVRLAG</sequence>